<dbReference type="GO" id="GO:0017057">
    <property type="term" value="F:6-phosphogluconolactonase activity"/>
    <property type="evidence" value="ECO:0007669"/>
    <property type="project" value="TreeGrafter"/>
</dbReference>
<feature type="signal peptide" evidence="3">
    <location>
        <begin position="1"/>
        <end position="31"/>
    </location>
</feature>
<keyword evidence="2" id="KW-0313">Glucose metabolism</keyword>
<feature type="chain" id="PRO_5001525919" evidence="3">
    <location>
        <begin position="32"/>
        <end position="397"/>
    </location>
</feature>
<proteinExistence type="inferred from homology"/>
<evidence type="ECO:0000256" key="2">
    <source>
        <dbReference type="ARBA" id="ARBA00022526"/>
    </source>
</evidence>
<dbReference type="AlphaFoldDB" id="A0A023WXL4"/>
<dbReference type="InterPro" id="IPR011048">
    <property type="entry name" value="Haem_d1_sf"/>
</dbReference>
<dbReference type="SUPFAM" id="SSF51004">
    <property type="entry name" value="C-terminal (heme d1) domain of cytochrome cd1-nitrite reductase"/>
    <property type="match status" value="1"/>
</dbReference>
<evidence type="ECO:0000256" key="3">
    <source>
        <dbReference type="SAM" id="SignalP"/>
    </source>
</evidence>
<evidence type="ECO:0000313" key="5">
    <source>
        <dbReference type="Proteomes" id="UP000025238"/>
    </source>
</evidence>
<keyword evidence="3" id="KW-0732">Signal</keyword>
<name>A0A023WXL4_STUST</name>
<evidence type="ECO:0000256" key="1">
    <source>
        <dbReference type="ARBA" id="ARBA00005564"/>
    </source>
</evidence>
<reference evidence="4 5" key="1">
    <citation type="submission" date="2014-03" db="EMBL/GenBank/DDBJ databases">
        <title>Complete genome sequence of Pseudomonas stutzeri 19SMN4.</title>
        <authorList>
            <person name="Brunet-Galmes I."/>
            <person name="Nogales B."/>
            <person name="Busquets A."/>
            <person name="Pena A."/>
            <person name="Gomila M."/>
            <person name="Garcia-Valdes E."/>
            <person name="Lalucat J."/>
            <person name="Bennasar A."/>
            <person name="Bosch R."/>
        </authorList>
    </citation>
    <scope>NUCLEOTIDE SEQUENCE [LARGE SCALE GENOMIC DNA]</scope>
    <source>
        <strain evidence="4 5">19SMN4</strain>
    </source>
</reference>
<evidence type="ECO:0000313" key="4">
    <source>
        <dbReference type="EMBL" id="AHY44833.1"/>
    </source>
</evidence>
<keyword evidence="2" id="KW-0119">Carbohydrate metabolism</keyword>
<dbReference type="KEGG" id="pstu:UIB01_21085"/>
<dbReference type="PANTHER" id="PTHR30344">
    <property type="entry name" value="6-PHOSPHOGLUCONOLACTONASE-RELATED"/>
    <property type="match status" value="1"/>
</dbReference>
<dbReference type="GO" id="GO:0005829">
    <property type="term" value="C:cytosol"/>
    <property type="evidence" value="ECO:0007669"/>
    <property type="project" value="TreeGrafter"/>
</dbReference>
<accession>A0A023WXL4</accession>
<dbReference type="InterPro" id="IPR019405">
    <property type="entry name" value="Lactonase_7-beta_prop"/>
</dbReference>
<sequence length="397" mass="43355">MTSSTKGNRPNLLRFGFALLVGAMLAAGARAETDDMHILIGSYTHDSDSPGVLRLRFDPATGQIDPKPVQTFTSDNPSWLVLDNKRGRLYATNENGPAHDDPVGRVSAWRLEASGQHQPIGRSISLGDEPTHASLSHDGRYLFISNYGSRPNPGGSLAVMPLAEDGRPLPVTQIAAHQPSGVHPERQQSAHVHSAVPSPDGRRLLVSDLGADRVFVYRYDPSNTERPLRPDEPASIELPPGSGPRHLVFHPKGKHAYLALELSAQVASFDYTDGRLTRRQLLDLKDAGSDVRHSPGAIHTSADGRFLYVSDRGDYNHIIVFAINGDGMLREIQRRSSEGREPREFAITPDGRFMLIANQLSNALVLLRRDPDSGKLGETLQTLPLGRPSDIKLLAPN</sequence>
<gene>
    <name evidence="4" type="ORF">UIB01_21085</name>
</gene>
<dbReference type="InterPro" id="IPR050282">
    <property type="entry name" value="Cycloisomerase_2"/>
</dbReference>
<dbReference type="InterPro" id="IPR015943">
    <property type="entry name" value="WD40/YVTN_repeat-like_dom_sf"/>
</dbReference>
<comment type="similarity">
    <text evidence="1">Belongs to the cycloisomerase 2 family.</text>
</comment>
<dbReference type="EMBL" id="CP007509">
    <property type="protein sequence ID" value="AHY44833.1"/>
    <property type="molecule type" value="Genomic_DNA"/>
</dbReference>
<dbReference type="Proteomes" id="UP000025238">
    <property type="component" value="Chromosome"/>
</dbReference>
<protein>
    <submittedName>
        <fullName evidence="4">3-carboxymuconate cyclase</fullName>
    </submittedName>
</protein>
<dbReference type="GO" id="GO:0006006">
    <property type="term" value="P:glucose metabolic process"/>
    <property type="evidence" value="ECO:0007669"/>
    <property type="project" value="UniProtKB-KW"/>
</dbReference>
<organism evidence="4 5">
    <name type="scientific">Stutzerimonas stutzeri</name>
    <name type="common">Pseudomonas stutzeri</name>
    <dbReference type="NCBI Taxonomy" id="316"/>
    <lineage>
        <taxon>Bacteria</taxon>
        <taxon>Pseudomonadati</taxon>
        <taxon>Pseudomonadota</taxon>
        <taxon>Gammaproteobacteria</taxon>
        <taxon>Pseudomonadales</taxon>
        <taxon>Pseudomonadaceae</taxon>
        <taxon>Stutzerimonas</taxon>
    </lineage>
</organism>
<dbReference type="Gene3D" id="2.130.10.10">
    <property type="entry name" value="YVTN repeat-like/Quinoprotein amine dehydrogenase"/>
    <property type="match status" value="1"/>
</dbReference>
<dbReference type="PATRIC" id="fig|316.97.peg.4220"/>
<dbReference type="Pfam" id="PF10282">
    <property type="entry name" value="Lactonase"/>
    <property type="match status" value="1"/>
</dbReference>
<dbReference type="PANTHER" id="PTHR30344:SF1">
    <property type="entry name" value="6-PHOSPHOGLUCONOLACTONASE"/>
    <property type="match status" value="1"/>
</dbReference>